<organism evidence="1 2">
    <name type="scientific">Centaurea solstitialis</name>
    <name type="common">yellow star-thistle</name>
    <dbReference type="NCBI Taxonomy" id="347529"/>
    <lineage>
        <taxon>Eukaryota</taxon>
        <taxon>Viridiplantae</taxon>
        <taxon>Streptophyta</taxon>
        <taxon>Embryophyta</taxon>
        <taxon>Tracheophyta</taxon>
        <taxon>Spermatophyta</taxon>
        <taxon>Magnoliopsida</taxon>
        <taxon>eudicotyledons</taxon>
        <taxon>Gunneridae</taxon>
        <taxon>Pentapetalae</taxon>
        <taxon>asterids</taxon>
        <taxon>campanulids</taxon>
        <taxon>Asterales</taxon>
        <taxon>Asteraceae</taxon>
        <taxon>Carduoideae</taxon>
        <taxon>Cardueae</taxon>
        <taxon>Centaureinae</taxon>
        <taxon>Centaurea</taxon>
    </lineage>
</organism>
<dbReference type="EMBL" id="JARYMX010000004">
    <property type="protein sequence ID" value="KAJ9554008.1"/>
    <property type="molecule type" value="Genomic_DNA"/>
</dbReference>
<keyword evidence="2" id="KW-1185">Reference proteome</keyword>
<accession>A0AA38T425</accession>
<name>A0AA38T425_9ASTR</name>
<sequence length="205" mass="24031">MFFLSFFNNLSIDWDDNLPSDKIQVEIYSLRKCSWESITERFPPNVTGIDDRDEVCLDGHDGHLHWLGKLVECRKQETKVAFDLGDETFSEICLPVDYVDRQNTLDHDWEVWVMNEYGVVESWTKHHVLSQFSFYVPPYGFTLNTSFYLNLQQATCTILIWLCMIQVNHFKFSGRLYSNVKVVEYVDSLVWIAPRGFASSRDDFG</sequence>
<proteinExistence type="predicted"/>
<dbReference type="Proteomes" id="UP001172457">
    <property type="component" value="Chromosome 4"/>
</dbReference>
<comment type="caution">
    <text evidence="1">The sequence shown here is derived from an EMBL/GenBank/DDBJ whole genome shotgun (WGS) entry which is preliminary data.</text>
</comment>
<protein>
    <recommendedName>
        <fullName evidence="3">F-box protein</fullName>
    </recommendedName>
</protein>
<evidence type="ECO:0008006" key="3">
    <source>
        <dbReference type="Google" id="ProtNLM"/>
    </source>
</evidence>
<dbReference type="AlphaFoldDB" id="A0AA38T425"/>
<reference evidence="1" key="1">
    <citation type="submission" date="2023-03" db="EMBL/GenBank/DDBJ databases">
        <title>Chromosome-scale reference genome and RAD-based genetic map of yellow starthistle (Centaurea solstitialis) reveal putative structural variation and QTLs associated with invader traits.</title>
        <authorList>
            <person name="Reatini B."/>
            <person name="Cang F.A."/>
            <person name="Jiang Q."/>
            <person name="Mckibben M.T.W."/>
            <person name="Barker M.S."/>
            <person name="Rieseberg L.H."/>
            <person name="Dlugosch K.M."/>
        </authorList>
    </citation>
    <scope>NUCLEOTIDE SEQUENCE</scope>
    <source>
        <strain evidence="1">CAN-66</strain>
        <tissue evidence="1">Leaf</tissue>
    </source>
</reference>
<evidence type="ECO:0000313" key="1">
    <source>
        <dbReference type="EMBL" id="KAJ9554008.1"/>
    </source>
</evidence>
<evidence type="ECO:0000313" key="2">
    <source>
        <dbReference type="Proteomes" id="UP001172457"/>
    </source>
</evidence>
<gene>
    <name evidence="1" type="ORF">OSB04_018053</name>
</gene>